<dbReference type="Proteomes" id="UP000228614">
    <property type="component" value="Unassembled WGS sequence"/>
</dbReference>
<accession>A0A2H0V993</accession>
<organism evidence="2 3">
    <name type="scientific">Candidatus Falkowbacteria bacterium CG10_big_fil_rev_8_21_14_0_10_37_6</name>
    <dbReference type="NCBI Taxonomy" id="1974563"/>
    <lineage>
        <taxon>Bacteria</taxon>
        <taxon>Candidatus Falkowiibacteriota</taxon>
    </lineage>
</organism>
<protein>
    <submittedName>
        <fullName evidence="2">Uncharacterized protein</fullName>
    </submittedName>
</protein>
<feature type="transmembrane region" description="Helical" evidence="1">
    <location>
        <begin position="6"/>
        <end position="23"/>
    </location>
</feature>
<evidence type="ECO:0000256" key="1">
    <source>
        <dbReference type="SAM" id="Phobius"/>
    </source>
</evidence>
<feature type="non-terminal residue" evidence="2">
    <location>
        <position position="148"/>
    </location>
</feature>
<reference evidence="3" key="1">
    <citation type="submission" date="2017-09" db="EMBL/GenBank/DDBJ databases">
        <title>Depth-based differentiation of microbial function through sediment-hosted aquifers and enrichment of novel symbionts in the deep terrestrial subsurface.</title>
        <authorList>
            <person name="Probst A.J."/>
            <person name="Ladd B."/>
            <person name="Jarett J.K."/>
            <person name="Geller-Mcgrath D.E."/>
            <person name="Sieber C.M.K."/>
            <person name="Emerson J.B."/>
            <person name="Anantharaman K."/>
            <person name="Thomas B.C."/>
            <person name="Malmstrom R."/>
            <person name="Stieglmeier M."/>
            <person name="Klingl A."/>
            <person name="Woyke T."/>
            <person name="Ryan C.M."/>
            <person name="Banfield J.F."/>
        </authorList>
    </citation>
    <scope>NUCLEOTIDE SEQUENCE [LARGE SCALE GENOMIC DNA]</scope>
</reference>
<evidence type="ECO:0000313" key="3">
    <source>
        <dbReference type="Proteomes" id="UP000228614"/>
    </source>
</evidence>
<evidence type="ECO:0000313" key="2">
    <source>
        <dbReference type="EMBL" id="PIR94900.1"/>
    </source>
</evidence>
<dbReference type="EMBL" id="PFAN01000084">
    <property type="protein sequence ID" value="PIR94900.1"/>
    <property type="molecule type" value="Genomic_DNA"/>
</dbReference>
<keyword evidence="1" id="KW-1133">Transmembrane helix</keyword>
<name>A0A2H0V993_9BACT</name>
<sequence length="148" mass="17005">MYYNFIPLLLILISAVVIIRIVVKKFPAVVNLDVASLPKEKEKNLKQQIINNRLRRNINRWFLLVKKSVNPLWTMIKEAVGKMYGNLLNARTNLSKTAHSGSVDSSDIDYMFNKAEEAKKNGEYEDAEKFYIHIISADSKNIAAFKML</sequence>
<keyword evidence="1" id="KW-0472">Membrane</keyword>
<keyword evidence="1" id="KW-0812">Transmembrane</keyword>
<comment type="caution">
    <text evidence="2">The sequence shown here is derived from an EMBL/GenBank/DDBJ whole genome shotgun (WGS) entry which is preliminary data.</text>
</comment>
<gene>
    <name evidence="2" type="ORF">COT95_01685</name>
</gene>
<dbReference type="AlphaFoldDB" id="A0A2H0V993"/>
<proteinExistence type="predicted"/>